<feature type="region of interest" description="Disordered" evidence="1">
    <location>
        <begin position="42"/>
        <end position="152"/>
    </location>
</feature>
<reference evidence="2" key="1">
    <citation type="submission" date="2016-03" db="EMBL/GenBank/DDBJ databases">
        <title>Mechanisms controlling the formation of the plant cell surface in tip-growing cells are functionally conserved among land plants.</title>
        <authorList>
            <person name="Honkanen S."/>
            <person name="Jones V.A."/>
            <person name="Morieri G."/>
            <person name="Champion C."/>
            <person name="Hetherington A.J."/>
            <person name="Kelly S."/>
            <person name="Saint-Marcoux D."/>
            <person name="Proust H."/>
            <person name="Prescott H."/>
            <person name="Dolan L."/>
        </authorList>
    </citation>
    <scope>NUCLEOTIDE SEQUENCE [LARGE SCALE GENOMIC DNA]</scope>
    <source>
        <tissue evidence="2">Whole gametophyte</tissue>
    </source>
</reference>
<name>A0A176VFP7_MARPO</name>
<protein>
    <submittedName>
        <fullName evidence="2">Uncharacterized protein</fullName>
    </submittedName>
</protein>
<evidence type="ECO:0000313" key="2">
    <source>
        <dbReference type="EMBL" id="OAE19273.1"/>
    </source>
</evidence>
<feature type="compositionally biased region" description="Basic and acidic residues" evidence="1">
    <location>
        <begin position="93"/>
        <end position="102"/>
    </location>
</feature>
<dbReference type="AlphaFoldDB" id="A0A176VFP7"/>
<evidence type="ECO:0000313" key="3">
    <source>
        <dbReference type="Proteomes" id="UP000077202"/>
    </source>
</evidence>
<feature type="compositionally biased region" description="Polar residues" evidence="1">
    <location>
        <begin position="103"/>
        <end position="116"/>
    </location>
</feature>
<accession>A0A176VFP7</accession>
<gene>
    <name evidence="2" type="ORF">AXG93_909s1030</name>
</gene>
<dbReference type="EMBL" id="LVLJ01003904">
    <property type="protein sequence ID" value="OAE19273.1"/>
    <property type="molecule type" value="Genomic_DNA"/>
</dbReference>
<evidence type="ECO:0000256" key="1">
    <source>
        <dbReference type="SAM" id="MobiDB-lite"/>
    </source>
</evidence>
<comment type="caution">
    <text evidence="2">The sequence shown here is derived from an EMBL/GenBank/DDBJ whole genome shotgun (WGS) entry which is preliminary data.</text>
</comment>
<feature type="compositionally biased region" description="Acidic residues" evidence="1">
    <location>
        <begin position="45"/>
        <end position="57"/>
    </location>
</feature>
<feature type="compositionally biased region" description="Polar residues" evidence="1">
    <location>
        <begin position="131"/>
        <end position="146"/>
    </location>
</feature>
<sequence length="152" mass="17234">MRERGSNLTDLDISEDEIGDMAPPTIAKMWKLVPLKEREILAIESSEETDEEDDVPPEEPPRRTARGLIQVDVIKEQSERRLAKRQSIIVDSEEGRRPESRMTKTQRTGIKSSKTQARPKKKANRERFVSDSLNSSVAKTDAVASTTDEEKK</sequence>
<organism evidence="2 3">
    <name type="scientific">Marchantia polymorpha subsp. ruderalis</name>
    <dbReference type="NCBI Taxonomy" id="1480154"/>
    <lineage>
        <taxon>Eukaryota</taxon>
        <taxon>Viridiplantae</taxon>
        <taxon>Streptophyta</taxon>
        <taxon>Embryophyta</taxon>
        <taxon>Marchantiophyta</taxon>
        <taxon>Marchantiopsida</taxon>
        <taxon>Marchantiidae</taxon>
        <taxon>Marchantiales</taxon>
        <taxon>Marchantiaceae</taxon>
        <taxon>Marchantia</taxon>
    </lineage>
</organism>
<dbReference type="Proteomes" id="UP000077202">
    <property type="component" value="Unassembled WGS sequence"/>
</dbReference>
<proteinExistence type="predicted"/>
<keyword evidence="3" id="KW-1185">Reference proteome</keyword>